<sequence>MGMAEGFVNNDRMVVVLGNNVFEDQIVEYVYRFLIKQAAQRLYFSRCMIRSVTA</sequence>
<evidence type="ECO:0000313" key="1">
    <source>
        <dbReference type="EMBL" id="MDQ0115237.1"/>
    </source>
</evidence>
<gene>
    <name evidence="1" type="ORF">J2T15_004695</name>
</gene>
<dbReference type="Proteomes" id="UP001229346">
    <property type="component" value="Unassembled WGS sequence"/>
</dbReference>
<dbReference type="EMBL" id="JAUSSU010000010">
    <property type="protein sequence ID" value="MDQ0115237.1"/>
    <property type="molecule type" value="Genomic_DNA"/>
</dbReference>
<keyword evidence="2" id="KW-1185">Reference proteome</keyword>
<protein>
    <submittedName>
        <fullName evidence="1">dTDP-glucose pyrophosphorylase</fullName>
    </submittedName>
</protein>
<organism evidence="1 2">
    <name type="scientific">Paenibacillus harenae</name>
    <dbReference type="NCBI Taxonomy" id="306543"/>
    <lineage>
        <taxon>Bacteria</taxon>
        <taxon>Bacillati</taxon>
        <taxon>Bacillota</taxon>
        <taxon>Bacilli</taxon>
        <taxon>Bacillales</taxon>
        <taxon>Paenibacillaceae</taxon>
        <taxon>Paenibacillus</taxon>
    </lineage>
</organism>
<accession>A0ABT9U6H5</accession>
<reference evidence="1 2" key="1">
    <citation type="submission" date="2023-07" db="EMBL/GenBank/DDBJ databases">
        <title>Sorghum-associated microbial communities from plants grown in Nebraska, USA.</title>
        <authorList>
            <person name="Schachtman D."/>
        </authorList>
    </citation>
    <scope>NUCLEOTIDE SEQUENCE [LARGE SCALE GENOMIC DNA]</scope>
    <source>
        <strain evidence="1 2">CC482</strain>
    </source>
</reference>
<proteinExistence type="predicted"/>
<evidence type="ECO:0000313" key="2">
    <source>
        <dbReference type="Proteomes" id="UP001229346"/>
    </source>
</evidence>
<comment type="caution">
    <text evidence="1">The sequence shown here is derived from an EMBL/GenBank/DDBJ whole genome shotgun (WGS) entry which is preliminary data.</text>
</comment>
<name>A0ABT9U6H5_PAEHA</name>